<name>A0A9X7YFT2_SPHYA</name>
<accession>A0A9X7YFT2</accession>
<organism evidence="2 3">
    <name type="scientific">Sphingobium yanoikuyae</name>
    <name type="common">Sphingomonas yanoikuyae</name>
    <dbReference type="NCBI Taxonomy" id="13690"/>
    <lineage>
        <taxon>Bacteria</taxon>
        <taxon>Pseudomonadati</taxon>
        <taxon>Pseudomonadota</taxon>
        <taxon>Alphaproteobacteria</taxon>
        <taxon>Sphingomonadales</taxon>
        <taxon>Sphingomonadaceae</taxon>
        <taxon>Sphingobium</taxon>
    </lineage>
</organism>
<proteinExistence type="predicted"/>
<dbReference type="InterPro" id="IPR002575">
    <property type="entry name" value="Aminoglycoside_PTrfase"/>
</dbReference>
<dbReference type="InterPro" id="IPR011009">
    <property type="entry name" value="Kinase-like_dom_sf"/>
</dbReference>
<dbReference type="Gene3D" id="3.90.1200.10">
    <property type="match status" value="1"/>
</dbReference>
<dbReference type="PANTHER" id="PTHR47829">
    <property type="entry name" value="HYDROLASE, PUTATIVE (AFU_ORTHOLOGUE AFUA_1G12880)-RELATED"/>
    <property type="match status" value="1"/>
</dbReference>
<gene>
    <name evidence="2" type="ORF">H3V42_15035</name>
</gene>
<dbReference type="SUPFAM" id="SSF56112">
    <property type="entry name" value="Protein kinase-like (PK-like)"/>
    <property type="match status" value="1"/>
</dbReference>
<dbReference type="Proteomes" id="UP000515377">
    <property type="component" value="Chromosome"/>
</dbReference>
<reference evidence="2 3" key="1">
    <citation type="submission" date="2020-07" db="EMBL/GenBank/DDBJ databases">
        <title>Whole genome sequence of Sphingobium yanoikuyae A3.</title>
        <authorList>
            <person name="Han S.-S."/>
        </authorList>
    </citation>
    <scope>NUCLEOTIDE SEQUENCE [LARGE SCALE GENOMIC DNA]</scope>
    <source>
        <strain evidence="2 3">A3</strain>
    </source>
</reference>
<feature type="domain" description="Aminoglycoside phosphotransferase" evidence="1">
    <location>
        <begin position="15"/>
        <end position="240"/>
    </location>
</feature>
<dbReference type="CDD" id="cd05154">
    <property type="entry name" value="ACAD10_11_N-like"/>
    <property type="match status" value="1"/>
</dbReference>
<sequence>MRGAVPGFSDLRAMQKFSDGQSNPTYRIDTAGGPFVLRRKPFGTLLPSAHAVDREFRLLSALHPTGFPVPGPVALCEDEAVIGSVFYLMEMVDGRTFWDGTLPDVAKGDRRPLYAAMIDTMAALHAIDHETVGLADFGAPGNYVQRQVERWTKQYRAAQTDDIPEMDRLIDWLPRTLPEQSRTAIIHGDYRIDNLIFAADAPRVAAVLDWELTTIGDPLADFAYLAMNWAIPRDGRSGLGGVDLEAAGLPALDEAVARYCAASRRDSLPDLHWYFAYNLFRLVGIIQGIKKRIADGNASSTQAAETVAKLVPFAKAAWAEANKAGATW</sequence>
<dbReference type="InterPro" id="IPR052898">
    <property type="entry name" value="ACAD10-like"/>
</dbReference>
<dbReference type="InterPro" id="IPR041726">
    <property type="entry name" value="ACAD10_11_N"/>
</dbReference>
<dbReference type="PANTHER" id="PTHR47829:SF1">
    <property type="entry name" value="HAD FAMILY PHOSPHATASE"/>
    <property type="match status" value="1"/>
</dbReference>
<evidence type="ECO:0000313" key="2">
    <source>
        <dbReference type="EMBL" id="QNG49060.1"/>
    </source>
</evidence>
<dbReference type="EMBL" id="CP060122">
    <property type="protein sequence ID" value="QNG49060.1"/>
    <property type="molecule type" value="Genomic_DNA"/>
</dbReference>
<evidence type="ECO:0000313" key="3">
    <source>
        <dbReference type="Proteomes" id="UP000515377"/>
    </source>
</evidence>
<dbReference type="Pfam" id="PF01636">
    <property type="entry name" value="APH"/>
    <property type="match status" value="1"/>
</dbReference>
<dbReference type="AlphaFoldDB" id="A0A9X7YFT2"/>
<evidence type="ECO:0000259" key="1">
    <source>
        <dbReference type="Pfam" id="PF01636"/>
    </source>
</evidence>
<dbReference type="Gene3D" id="3.30.200.20">
    <property type="entry name" value="Phosphorylase Kinase, domain 1"/>
    <property type="match status" value="1"/>
</dbReference>
<protein>
    <submittedName>
        <fullName evidence="2">Phosphotransferase family protein</fullName>
    </submittedName>
</protein>